<dbReference type="InterPro" id="IPR018961">
    <property type="entry name" value="DnaJ_homolog_subfam-C_membr-28"/>
</dbReference>
<evidence type="ECO:0000256" key="2">
    <source>
        <dbReference type="SAM" id="MobiDB-lite"/>
    </source>
</evidence>
<feature type="region of interest" description="Disordered" evidence="2">
    <location>
        <begin position="37"/>
        <end position="56"/>
    </location>
</feature>
<evidence type="ECO:0000313" key="4">
    <source>
        <dbReference type="EMBL" id="PZP33399.1"/>
    </source>
</evidence>
<comment type="caution">
    <text evidence="4">The sequence shown here is derived from an EMBL/GenBank/DDBJ whole genome shotgun (WGS) entry which is preliminary data.</text>
</comment>
<dbReference type="EMBL" id="QFOD01000006">
    <property type="protein sequence ID" value="PZP33399.1"/>
    <property type="molecule type" value="Genomic_DNA"/>
</dbReference>
<evidence type="ECO:0000259" key="3">
    <source>
        <dbReference type="Pfam" id="PF09350"/>
    </source>
</evidence>
<organism evidence="4 5">
    <name type="scientific">Roseateles depolymerans</name>
    <dbReference type="NCBI Taxonomy" id="76731"/>
    <lineage>
        <taxon>Bacteria</taxon>
        <taxon>Pseudomonadati</taxon>
        <taxon>Pseudomonadota</taxon>
        <taxon>Betaproteobacteria</taxon>
        <taxon>Burkholderiales</taxon>
        <taxon>Sphaerotilaceae</taxon>
        <taxon>Roseateles</taxon>
    </lineage>
</organism>
<sequence>MEPDPMSSDPEQHRNSLLRAQDDAIAEQLAAALRSGELQSAESYGKPLKPDEGWDQTPLEFRLPFKILKNADMAPPELALFGQRARLRARLREHLAQSADTAERQRLQAELAELEQRLALRLEGLGSSGRL</sequence>
<evidence type="ECO:0000256" key="1">
    <source>
        <dbReference type="SAM" id="Coils"/>
    </source>
</evidence>
<reference evidence="4 5" key="1">
    <citation type="submission" date="2017-08" db="EMBL/GenBank/DDBJ databases">
        <title>Infants hospitalized years apart are colonized by the same room-sourced microbial strains.</title>
        <authorList>
            <person name="Brooks B."/>
            <person name="Olm M.R."/>
            <person name="Firek B.A."/>
            <person name="Baker R."/>
            <person name="Thomas B.C."/>
            <person name="Morowitz M.J."/>
            <person name="Banfield J.F."/>
        </authorList>
    </citation>
    <scope>NUCLEOTIDE SEQUENCE [LARGE SCALE GENOMIC DNA]</scope>
    <source>
        <strain evidence="4">S2_012_000_R2_81</strain>
    </source>
</reference>
<accession>A0A2W5FUZ8</accession>
<feature type="coiled-coil region" evidence="1">
    <location>
        <begin position="97"/>
        <end position="124"/>
    </location>
</feature>
<dbReference type="AlphaFoldDB" id="A0A2W5FUZ8"/>
<protein>
    <submittedName>
        <fullName evidence="4">DUF1992 domain-containing protein</fullName>
    </submittedName>
</protein>
<gene>
    <name evidence="4" type="ORF">DI603_08495</name>
</gene>
<dbReference type="Proteomes" id="UP000249633">
    <property type="component" value="Unassembled WGS sequence"/>
</dbReference>
<feature type="domain" description="DnaJ homologue subfamily C member 28 conserved" evidence="3">
    <location>
        <begin position="27"/>
        <end position="92"/>
    </location>
</feature>
<keyword evidence="1" id="KW-0175">Coiled coil</keyword>
<evidence type="ECO:0000313" key="5">
    <source>
        <dbReference type="Proteomes" id="UP000249633"/>
    </source>
</evidence>
<dbReference type="Pfam" id="PF09350">
    <property type="entry name" value="DJC28_CD"/>
    <property type="match status" value="1"/>
</dbReference>
<name>A0A2W5FUZ8_9BURK</name>
<proteinExistence type="predicted"/>